<dbReference type="AlphaFoldDB" id="A0A5C4N9L4"/>
<feature type="domain" description="Glycosyltransferase subfamily 4-like N-terminal" evidence="2">
    <location>
        <begin position="24"/>
        <end position="211"/>
    </location>
</feature>
<keyword evidence="4" id="KW-1185">Reference proteome</keyword>
<dbReference type="GO" id="GO:0016757">
    <property type="term" value="F:glycosyltransferase activity"/>
    <property type="evidence" value="ECO:0007669"/>
    <property type="project" value="InterPro"/>
</dbReference>
<name>A0A5C4N9L4_9RHOB</name>
<evidence type="ECO:0000313" key="4">
    <source>
        <dbReference type="Proteomes" id="UP000305709"/>
    </source>
</evidence>
<proteinExistence type="predicted"/>
<keyword evidence="3" id="KW-0808">Transferase</keyword>
<reference evidence="3 4" key="1">
    <citation type="submission" date="2019-06" db="EMBL/GenBank/DDBJ databases">
        <authorList>
            <person name="Jiang L."/>
        </authorList>
    </citation>
    <scope>NUCLEOTIDE SEQUENCE [LARGE SCALE GENOMIC DNA]</scope>
    <source>
        <strain evidence="3 4">YIM 48858</strain>
    </source>
</reference>
<sequence length="410" mass="45477">MTVPARVQGRRILLIIQKLAERSGGAERVLVETANALARRGYQVEIVTCEYRGRPPFYPVVPGVILSNLRKPERSRWQRPVDRARRLVERAHDVPGLDRLAWLSRHGAFWRRLGTHIEATRPAAAVAFMPPAITALALARTTYPVRRVASMHNAPEQDFLNPSRWDPSRLDRRRRLELMSRMDRIAVLLPEYRDWYPPHLRRAVAVLPNAVTPVPLHLRAKPRDKVVLSVGRLASVKRHGLLIDAWTRLAPSFPDWELKIFGDGPLRSELQSRIDAAGLTTAHLMGHSGEIAEQYQSAAILAHPAEFEGFPLAVTEALASGLPVIGFADCSGLNRLVRDGENGVLLPDQGDRLDNLTTALGSLMADAPRREALGAAGPASVEPYAPEVILDQWEELLFGDDLPGLPDAGR</sequence>
<dbReference type="InterPro" id="IPR028098">
    <property type="entry name" value="Glyco_trans_4-like_N"/>
</dbReference>
<feature type="domain" description="Glycosyl transferase family 1" evidence="1">
    <location>
        <begin position="221"/>
        <end position="377"/>
    </location>
</feature>
<dbReference type="Pfam" id="PF00534">
    <property type="entry name" value="Glycos_transf_1"/>
    <property type="match status" value="1"/>
</dbReference>
<gene>
    <name evidence="3" type="ORF">FHG71_15940</name>
</gene>
<dbReference type="PANTHER" id="PTHR12526:SF630">
    <property type="entry name" value="GLYCOSYLTRANSFERASE"/>
    <property type="match status" value="1"/>
</dbReference>
<evidence type="ECO:0000259" key="2">
    <source>
        <dbReference type="Pfam" id="PF13439"/>
    </source>
</evidence>
<dbReference type="OrthoDB" id="9790710at2"/>
<dbReference type="Proteomes" id="UP000305709">
    <property type="component" value="Unassembled WGS sequence"/>
</dbReference>
<dbReference type="Gene3D" id="3.40.50.2000">
    <property type="entry name" value="Glycogen Phosphorylase B"/>
    <property type="match status" value="2"/>
</dbReference>
<dbReference type="EMBL" id="VDFV01000030">
    <property type="protein sequence ID" value="TNC66819.1"/>
    <property type="molecule type" value="Genomic_DNA"/>
</dbReference>
<accession>A0A5C4N9L4</accession>
<dbReference type="PANTHER" id="PTHR12526">
    <property type="entry name" value="GLYCOSYLTRANSFERASE"/>
    <property type="match status" value="1"/>
</dbReference>
<evidence type="ECO:0000313" key="3">
    <source>
        <dbReference type="EMBL" id="TNC66819.1"/>
    </source>
</evidence>
<dbReference type="InterPro" id="IPR001296">
    <property type="entry name" value="Glyco_trans_1"/>
</dbReference>
<evidence type="ECO:0000259" key="1">
    <source>
        <dbReference type="Pfam" id="PF00534"/>
    </source>
</evidence>
<comment type="caution">
    <text evidence="3">The sequence shown here is derived from an EMBL/GenBank/DDBJ whole genome shotgun (WGS) entry which is preliminary data.</text>
</comment>
<dbReference type="SUPFAM" id="SSF53756">
    <property type="entry name" value="UDP-Glycosyltransferase/glycogen phosphorylase"/>
    <property type="match status" value="1"/>
</dbReference>
<protein>
    <submittedName>
        <fullName evidence="3">Glycosyltransferase family 4 protein</fullName>
    </submittedName>
</protein>
<dbReference type="Pfam" id="PF13439">
    <property type="entry name" value="Glyco_transf_4"/>
    <property type="match status" value="1"/>
</dbReference>
<organism evidence="3 4">
    <name type="scientific">Rubellimicrobium roseum</name>
    <dbReference type="NCBI Taxonomy" id="687525"/>
    <lineage>
        <taxon>Bacteria</taxon>
        <taxon>Pseudomonadati</taxon>
        <taxon>Pseudomonadota</taxon>
        <taxon>Alphaproteobacteria</taxon>
        <taxon>Rhodobacterales</taxon>
        <taxon>Roseobacteraceae</taxon>
        <taxon>Rubellimicrobium</taxon>
    </lineage>
</organism>
<dbReference type="RefSeq" id="WP_139082695.1">
    <property type="nucleotide sequence ID" value="NZ_VDFV01000030.1"/>
</dbReference>